<dbReference type="OrthoDB" id="1443823at2"/>
<dbReference type="HOGENOM" id="CLU_1439454_0_0_10"/>
<dbReference type="EMBL" id="CP003280">
    <property type="protein sequence ID" value="AFL80110.1"/>
    <property type="molecule type" value="Genomic_DNA"/>
</dbReference>
<dbReference type="STRING" id="746697.Aeqsu_0601"/>
<proteinExistence type="predicted"/>
<dbReference type="AlphaFoldDB" id="I3YSZ2"/>
<organism evidence="1 2">
    <name type="scientific">Aequorivita sublithincola (strain DSM 14238 / LMG 21431 / ACAM 643 / 9-3)</name>
    <dbReference type="NCBI Taxonomy" id="746697"/>
    <lineage>
        <taxon>Bacteria</taxon>
        <taxon>Pseudomonadati</taxon>
        <taxon>Bacteroidota</taxon>
        <taxon>Flavobacteriia</taxon>
        <taxon>Flavobacteriales</taxon>
        <taxon>Flavobacteriaceae</taxon>
        <taxon>Aequorivita</taxon>
    </lineage>
</organism>
<dbReference type="PATRIC" id="fig|746697.3.peg.601"/>
<evidence type="ECO:0000313" key="1">
    <source>
        <dbReference type="EMBL" id="AFL80110.1"/>
    </source>
</evidence>
<keyword evidence="2" id="KW-1185">Reference proteome</keyword>
<evidence type="ECO:0000313" key="2">
    <source>
        <dbReference type="Proteomes" id="UP000006049"/>
    </source>
</evidence>
<dbReference type="Proteomes" id="UP000006049">
    <property type="component" value="Chromosome"/>
</dbReference>
<protein>
    <submittedName>
        <fullName evidence="1">Uncharacterized protein</fullName>
    </submittedName>
</protein>
<sequence>MKIKSNAASAELTSPFYKINQDFCSEFENYIASKNGKVKGNYNVWSYFIQGKIMAPKPWNLMYKKATYTSTGNLILSSKKQNLLTLAEWSTPMAGSFNSEFSIHKKEGFGLIKKLFNNSNSFRGLKEYVINDLDKSEALIEKLYQALEPLFKSGEIYSIILEKDILTISLRSEKHHFDIFEELFEF</sequence>
<dbReference type="RefSeq" id="WP_014781368.1">
    <property type="nucleotide sequence ID" value="NC_018013.1"/>
</dbReference>
<accession>I3YSZ2</accession>
<reference evidence="1 2" key="1">
    <citation type="submission" date="2012-06" db="EMBL/GenBank/DDBJ databases">
        <title>The complete genome of Aequorivita sublithincola DSM 14238.</title>
        <authorList>
            <consortium name="US DOE Joint Genome Institute (JGI-PGF)"/>
            <person name="Lucas S."/>
            <person name="Copeland A."/>
            <person name="Lapidus A."/>
            <person name="Goodwin L."/>
            <person name="Pitluck S."/>
            <person name="Peters L."/>
            <person name="Munk A.C.C."/>
            <person name="Kyrpides N."/>
            <person name="Mavromatis K."/>
            <person name="Pagani I."/>
            <person name="Ivanova N."/>
            <person name="Ovchinnikova G."/>
            <person name="Zeytun A."/>
            <person name="Detter J.C."/>
            <person name="Han C."/>
            <person name="Land M."/>
            <person name="Hauser L."/>
            <person name="Markowitz V."/>
            <person name="Cheng J.-F."/>
            <person name="Hugenholtz P."/>
            <person name="Woyke T."/>
            <person name="Wu D."/>
            <person name="Tindall B."/>
            <person name="Faehnrich R."/>
            <person name="Brambilla E."/>
            <person name="Klenk H.-P."/>
            <person name="Eisen J.A."/>
        </authorList>
    </citation>
    <scope>NUCLEOTIDE SEQUENCE [LARGE SCALE GENOMIC DNA]</scope>
    <source>
        <strain evidence="2">DSM 14238 / LMG 21431 / ACAM 643 / 9-3</strain>
    </source>
</reference>
<gene>
    <name evidence="1" type="ordered locus">Aeqsu_0601</name>
</gene>
<dbReference type="eggNOG" id="ENOG5032MY0">
    <property type="taxonomic scope" value="Bacteria"/>
</dbReference>
<name>I3YSZ2_AEQSU</name>
<dbReference type="KEGG" id="asl:Aeqsu_0601"/>